<keyword evidence="3 6" id="KW-0547">Nucleotide-binding</keyword>
<dbReference type="GO" id="GO:0005886">
    <property type="term" value="C:plasma membrane"/>
    <property type="evidence" value="ECO:0007669"/>
    <property type="project" value="UniProtKB-SubCell"/>
</dbReference>
<dbReference type="Proteomes" id="UP000239425">
    <property type="component" value="Unassembled WGS sequence"/>
</dbReference>
<keyword evidence="5 6" id="KW-0342">GTP-binding</keyword>
<dbReference type="SUPFAM" id="SSF54814">
    <property type="entry name" value="Prokaryotic type KH domain (KH-domain type II)"/>
    <property type="match status" value="1"/>
</dbReference>
<feature type="region of interest" description="G3" evidence="7">
    <location>
        <begin position="63"/>
        <end position="66"/>
    </location>
</feature>
<dbReference type="Pfam" id="PF01926">
    <property type="entry name" value="MMR_HSR1"/>
    <property type="match status" value="1"/>
</dbReference>
<dbReference type="GO" id="GO:0005525">
    <property type="term" value="F:GTP binding"/>
    <property type="evidence" value="ECO:0007669"/>
    <property type="project" value="UniProtKB-UniRule"/>
</dbReference>
<dbReference type="EMBL" id="PHHC01000096">
    <property type="protein sequence ID" value="PPE03489.1"/>
    <property type="molecule type" value="Genomic_DNA"/>
</dbReference>
<evidence type="ECO:0000256" key="1">
    <source>
        <dbReference type="ARBA" id="ARBA00007921"/>
    </source>
</evidence>
<evidence type="ECO:0000256" key="3">
    <source>
        <dbReference type="ARBA" id="ARBA00022741"/>
    </source>
</evidence>
<dbReference type="InterPro" id="IPR006073">
    <property type="entry name" value="GTP-bd"/>
</dbReference>
<dbReference type="InterPro" id="IPR005662">
    <property type="entry name" value="GTPase_Era-like"/>
</dbReference>
<dbReference type="CDD" id="cd04163">
    <property type="entry name" value="Era"/>
    <property type="match status" value="1"/>
</dbReference>
<keyword evidence="6" id="KW-0472">Membrane</keyword>
<dbReference type="NCBIfam" id="TIGR00231">
    <property type="entry name" value="small_GTP"/>
    <property type="match status" value="1"/>
</dbReference>
<keyword evidence="6" id="KW-0699">rRNA-binding</keyword>
<evidence type="ECO:0000256" key="6">
    <source>
        <dbReference type="HAMAP-Rule" id="MF_00367"/>
    </source>
</evidence>
<feature type="region of interest" description="G1" evidence="7">
    <location>
        <begin position="16"/>
        <end position="23"/>
    </location>
</feature>
<dbReference type="InterPro" id="IPR030388">
    <property type="entry name" value="G_ERA_dom"/>
</dbReference>
<organism evidence="9 10">
    <name type="scientific">Holospora curviuscula</name>
    <dbReference type="NCBI Taxonomy" id="1082868"/>
    <lineage>
        <taxon>Bacteria</taxon>
        <taxon>Pseudomonadati</taxon>
        <taxon>Pseudomonadota</taxon>
        <taxon>Alphaproteobacteria</taxon>
        <taxon>Holosporales</taxon>
        <taxon>Holosporaceae</taxon>
        <taxon>Holospora</taxon>
    </lineage>
</organism>
<dbReference type="GO" id="GO:0005737">
    <property type="term" value="C:cytoplasm"/>
    <property type="evidence" value="ECO:0007669"/>
    <property type="project" value="UniProtKB-SubCell"/>
</dbReference>
<evidence type="ECO:0000256" key="2">
    <source>
        <dbReference type="ARBA" id="ARBA00020484"/>
    </source>
</evidence>
<keyword evidence="10" id="KW-1185">Reference proteome</keyword>
<proteinExistence type="inferred from homology"/>
<dbReference type="Gene3D" id="3.30.300.20">
    <property type="match status" value="1"/>
</dbReference>
<dbReference type="InterPro" id="IPR015946">
    <property type="entry name" value="KH_dom-like_a/b"/>
</dbReference>
<reference evidence="9 10" key="1">
    <citation type="submission" date="2017-11" db="EMBL/GenBank/DDBJ databases">
        <title>Comparative genomic analysis of Holospora spp., intranuclear symbionts of paramecia.</title>
        <authorList>
            <person name="Garushyants S.K."/>
            <person name="Beliavskaya A."/>
            <person name="Malko D.B."/>
            <person name="Logacheva M.D."/>
            <person name="Rautian M.S."/>
            <person name="Gelfand M.S."/>
        </authorList>
    </citation>
    <scope>NUCLEOTIDE SEQUENCE [LARGE SCALE GENOMIC DNA]</scope>
    <source>
        <strain evidence="10">02AZ16</strain>
    </source>
</reference>
<feature type="region of interest" description="G2" evidence="7">
    <location>
        <begin position="42"/>
        <end position="46"/>
    </location>
</feature>
<evidence type="ECO:0000256" key="4">
    <source>
        <dbReference type="ARBA" id="ARBA00022884"/>
    </source>
</evidence>
<feature type="binding site" evidence="6">
    <location>
        <begin position="16"/>
        <end position="23"/>
    </location>
    <ligand>
        <name>GTP</name>
        <dbReference type="ChEBI" id="CHEBI:37565"/>
    </ligand>
</feature>
<feature type="binding site" evidence="6">
    <location>
        <begin position="126"/>
        <end position="129"/>
    </location>
    <ligand>
        <name>GTP</name>
        <dbReference type="ChEBI" id="CHEBI:37565"/>
    </ligand>
</feature>
<dbReference type="PROSITE" id="PS51713">
    <property type="entry name" value="G_ERA"/>
    <property type="match status" value="1"/>
</dbReference>
<accession>A0A2S5R824</accession>
<keyword evidence="4 6" id="KW-0694">RNA-binding</keyword>
<dbReference type="GO" id="GO:0000028">
    <property type="term" value="P:ribosomal small subunit assembly"/>
    <property type="evidence" value="ECO:0007669"/>
    <property type="project" value="TreeGrafter"/>
</dbReference>
<feature type="region of interest" description="G4" evidence="7">
    <location>
        <begin position="126"/>
        <end position="129"/>
    </location>
</feature>
<feature type="region of interest" description="G5" evidence="7">
    <location>
        <begin position="157"/>
        <end position="159"/>
    </location>
</feature>
<dbReference type="OrthoDB" id="9805918at2"/>
<dbReference type="PANTHER" id="PTHR42698:SF1">
    <property type="entry name" value="GTPASE ERA, MITOCHONDRIAL"/>
    <property type="match status" value="1"/>
</dbReference>
<dbReference type="RefSeq" id="WP_104207009.1">
    <property type="nucleotide sequence ID" value="NZ_PHHC01000096.1"/>
</dbReference>
<dbReference type="PRINTS" id="PR00326">
    <property type="entry name" value="GTP1OBG"/>
</dbReference>
<dbReference type="NCBIfam" id="TIGR00436">
    <property type="entry name" value="era"/>
    <property type="match status" value="1"/>
</dbReference>
<evidence type="ECO:0000256" key="7">
    <source>
        <dbReference type="PROSITE-ProRule" id="PRU01050"/>
    </source>
</evidence>
<dbReference type="InterPro" id="IPR004044">
    <property type="entry name" value="KH_dom_type_2"/>
</dbReference>
<dbReference type="SUPFAM" id="SSF52540">
    <property type="entry name" value="P-loop containing nucleoside triphosphate hydrolases"/>
    <property type="match status" value="1"/>
</dbReference>
<keyword evidence="6" id="KW-1003">Cell membrane</keyword>
<evidence type="ECO:0000313" key="9">
    <source>
        <dbReference type="EMBL" id="PPE03489.1"/>
    </source>
</evidence>
<comment type="caution">
    <text evidence="9">The sequence shown here is derived from an EMBL/GenBank/DDBJ whole genome shotgun (WGS) entry which is preliminary data.</text>
</comment>
<dbReference type="Pfam" id="PF07650">
    <property type="entry name" value="KH_2"/>
    <property type="match status" value="1"/>
</dbReference>
<dbReference type="InterPro" id="IPR027417">
    <property type="entry name" value="P-loop_NTPase"/>
</dbReference>
<comment type="subcellular location">
    <subcellularLocation>
        <location evidence="6">Cytoplasm</location>
    </subcellularLocation>
    <subcellularLocation>
        <location evidence="6">Cell membrane</location>
        <topology evidence="6">Peripheral membrane protein</topology>
    </subcellularLocation>
</comment>
<protein>
    <recommendedName>
        <fullName evidence="2 6">GTPase Era</fullName>
    </recommendedName>
</protein>
<dbReference type="GO" id="GO:0043024">
    <property type="term" value="F:ribosomal small subunit binding"/>
    <property type="evidence" value="ECO:0007669"/>
    <property type="project" value="TreeGrafter"/>
</dbReference>
<dbReference type="InterPro" id="IPR005225">
    <property type="entry name" value="Small_GTP-bd"/>
</dbReference>
<evidence type="ECO:0000259" key="8">
    <source>
        <dbReference type="PROSITE" id="PS51713"/>
    </source>
</evidence>
<dbReference type="Gene3D" id="3.40.50.300">
    <property type="entry name" value="P-loop containing nucleotide triphosphate hydrolases"/>
    <property type="match status" value="1"/>
</dbReference>
<comment type="function">
    <text evidence="6">An essential GTPase that binds both GDP and GTP, with rapid nucleotide exchange. Plays a role in 16S rRNA processing and 30S ribosomal subunit biogenesis and possibly also in cell cycle regulation and energy metabolism.</text>
</comment>
<dbReference type="InterPro" id="IPR009019">
    <property type="entry name" value="KH_sf_prok-type"/>
</dbReference>
<sequence>MNKLTSPRCGLIAIVGAPNAGKSSLINVLVRNKVTIISDKPHTTRQAVYGIVCHEFLQTIFIDTPGLVLTPQDLLQTRMRQTSRQSLKEADASIVVIDVERAYHKANRILLRQSLQQRIPTVVVLTKIDVWKDKSRLLPLIQSYRDLESEIVGFFPVSSHTHQGIEVLEEVLRKLLPERQWIFPEHTLTQISFETTLSELTREKLFSSLHQEVPYKLDVITEKWYWRKNKHIKQKELWVWQNIIVEKEGQKKLVLGQEGGRVRHVGFLARTEMQLQHQCPVHLFLHVTIDPTWMQRAYG</sequence>
<dbReference type="NCBIfam" id="NF000908">
    <property type="entry name" value="PRK00089.1"/>
    <property type="match status" value="1"/>
</dbReference>
<keyword evidence="6" id="KW-0963">Cytoplasm</keyword>
<gene>
    <name evidence="6" type="primary">era</name>
    <name evidence="9" type="ORF">HCUR_01028</name>
</gene>
<keyword evidence="6" id="KW-0690">Ribosome biogenesis</keyword>
<feature type="domain" description="Era-type G" evidence="8">
    <location>
        <begin position="8"/>
        <end position="178"/>
    </location>
</feature>
<evidence type="ECO:0000313" key="10">
    <source>
        <dbReference type="Proteomes" id="UP000239425"/>
    </source>
</evidence>
<dbReference type="CDD" id="cd22534">
    <property type="entry name" value="KH-II_Era"/>
    <property type="match status" value="1"/>
</dbReference>
<comment type="subunit">
    <text evidence="6">Monomer.</text>
</comment>
<dbReference type="GO" id="GO:0003924">
    <property type="term" value="F:GTPase activity"/>
    <property type="evidence" value="ECO:0007669"/>
    <property type="project" value="UniProtKB-UniRule"/>
</dbReference>
<dbReference type="AlphaFoldDB" id="A0A2S5R824"/>
<evidence type="ECO:0000256" key="5">
    <source>
        <dbReference type="ARBA" id="ARBA00023134"/>
    </source>
</evidence>
<dbReference type="HAMAP" id="MF_00367">
    <property type="entry name" value="GTPase_Era"/>
    <property type="match status" value="1"/>
</dbReference>
<feature type="binding site" evidence="6">
    <location>
        <begin position="63"/>
        <end position="67"/>
    </location>
    <ligand>
        <name>GTP</name>
        <dbReference type="ChEBI" id="CHEBI:37565"/>
    </ligand>
</feature>
<name>A0A2S5R824_9PROT</name>
<dbReference type="PANTHER" id="PTHR42698">
    <property type="entry name" value="GTPASE ERA"/>
    <property type="match status" value="1"/>
</dbReference>
<dbReference type="GO" id="GO:0070181">
    <property type="term" value="F:small ribosomal subunit rRNA binding"/>
    <property type="evidence" value="ECO:0007669"/>
    <property type="project" value="UniProtKB-UniRule"/>
</dbReference>
<comment type="similarity">
    <text evidence="1 6 7">Belongs to the TRAFAC class TrmE-Era-EngA-EngB-Septin-like GTPase superfamily. Era GTPase family.</text>
</comment>